<dbReference type="AlphaFoldDB" id="A0A9D2A3T9"/>
<dbReference type="NCBIfam" id="TIGR00121">
    <property type="entry name" value="birA_ligase"/>
    <property type="match status" value="1"/>
</dbReference>
<evidence type="ECO:0000313" key="4">
    <source>
        <dbReference type="Proteomes" id="UP000824023"/>
    </source>
</evidence>
<feature type="domain" description="BPL/LPL catalytic" evidence="2">
    <location>
        <begin position="1"/>
        <end position="186"/>
    </location>
</feature>
<dbReference type="InterPro" id="IPR004143">
    <property type="entry name" value="BPL_LPL_catalytic"/>
</dbReference>
<accession>A0A9D2A3T9</accession>
<dbReference type="InterPro" id="IPR045864">
    <property type="entry name" value="aa-tRNA-synth_II/BPL/LPL"/>
</dbReference>
<protein>
    <submittedName>
        <fullName evidence="3">Biotin--[acetyl-CoA-carboxylase] ligase</fullName>
        <ecNumber evidence="3">6.3.4.15</ecNumber>
    </submittedName>
</protein>
<dbReference type="Gene3D" id="3.30.930.10">
    <property type="entry name" value="Bira Bifunctional Protein, Domain 2"/>
    <property type="match status" value="1"/>
</dbReference>
<dbReference type="EMBL" id="DXCK01000027">
    <property type="protein sequence ID" value="HIZ00931.1"/>
    <property type="molecule type" value="Genomic_DNA"/>
</dbReference>
<reference evidence="3" key="2">
    <citation type="submission" date="2021-04" db="EMBL/GenBank/DDBJ databases">
        <authorList>
            <person name="Gilroy R."/>
        </authorList>
    </citation>
    <scope>NUCLEOTIDE SEQUENCE</scope>
    <source>
        <strain evidence="3">ChiHjej12B11-24981</strain>
    </source>
</reference>
<organism evidence="3 4">
    <name type="scientific">Candidatus Bacteroides merdipullorum</name>
    <dbReference type="NCBI Taxonomy" id="2838474"/>
    <lineage>
        <taxon>Bacteria</taxon>
        <taxon>Pseudomonadati</taxon>
        <taxon>Bacteroidota</taxon>
        <taxon>Bacteroidia</taxon>
        <taxon>Bacteroidales</taxon>
        <taxon>Bacteroidaceae</taxon>
        <taxon>Bacteroides</taxon>
    </lineage>
</organism>
<dbReference type="Pfam" id="PF03099">
    <property type="entry name" value="BPL_LplA_LipB"/>
    <property type="match status" value="1"/>
</dbReference>
<dbReference type="GO" id="GO:0004077">
    <property type="term" value="F:biotin--[biotin carboxyl-carrier protein] ligase activity"/>
    <property type="evidence" value="ECO:0007669"/>
    <property type="project" value="UniProtKB-EC"/>
</dbReference>
<dbReference type="EC" id="6.3.4.15" evidence="3"/>
<comment type="caution">
    <text evidence="3">The sequence shown here is derived from an EMBL/GenBank/DDBJ whole genome shotgun (WGS) entry which is preliminary data.</text>
</comment>
<evidence type="ECO:0000259" key="2">
    <source>
        <dbReference type="PROSITE" id="PS51733"/>
    </source>
</evidence>
<name>A0A9D2A3T9_9BACE</name>
<gene>
    <name evidence="3" type="ORF">H9819_01575</name>
</gene>
<proteinExistence type="predicted"/>
<dbReference type="PANTHER" id="PTHR12835:SF5">
    <property type="entry name" value="BIOTIN--PROTEIN LIGASE"/>
    <property type="match status" value="1"/>
</dbReference>
<reference evidence="3" key="1">
    <citation type="journal article" date="2021" name="PeerJ">
        <title>Extensive microbial diversity within the chicken gut microbiome revealed by metagenomics and culture.</title>
        <authorList>
            <person name="Gilroy R."/>
            <person name="Ravi A."/>
            <person name="Getino M."/>
            <person name="Pursley I."/>
            <person name="Horton D.L."/>
            <person name="Alikhan N.F."/>
            <person name="Baker D."/>
            <person name="Gharbi K."/>
            <person name="Hall N."/>
            <person name="Watson M."/>
            <person name="Adriaenssens E.M."/>
            <person name="Foster-Nyarko E."/>
            <person name="Jarju S."/>
            <person name="Secka A."/>
            <person name="Antonio M."/>
            <person name="Oren A."/>
            <person name="Chaudhuri R.R."/>
            <person name="La Ragione R."/>
            <person name="Hildebrand F."/>
            <person name="Pallen M.J."/>
        </authorList>
    </citation>
    <scope>NUCLEOTIDE SEQUENCE</scope>
    <source>
        <strain evidence="3">ChiHjej12B11-24981</strain>
    </source>
</reference>
<evidence type="ECO:0000313" key="3">
    <source>
        <dbReference type="EMBL" id="HIZ00931.1"/>
    </source>
</evidence>
<dbReference type="GO" id="GO:0005737">
    <property type="term" value="C:cytoplasm"/>
    <property type="evidence" value="ECO:0007669"/>
    <property type="project" value="TreeGrafter"/>
</dbReference>
<dbReference type="SUPFAM" id="SSF55681">
    <property type="entry name" value="Class II aaRS and biotin synthetases"/>
    <property type="match status" value="1"/>
</dbReference>
<dbReference type="PANTHER" id="PTHR12835">
    <property type="entry name" value="BIOTIN PROTEIN LIGASE"/>
    <property type="match status" value="1"/>
</dbReference>
<dbReference type="InterPro" id="IPR004408">
    <property type="entry name" value="Biotin_CoA_COase_ligase"/>
</dbReference>
<dbReference type="CDD" id="cd16442">
    <property type="entry name" value="BPL"/>
    <property type="match status" value="1"/>
</dbReference>
<dbReference type="PROSITE" id="PS51733">
    <property type="entry name" value="BPL_LPL_CATALYTIC"/>
    <property type="match status" value="1"/>
</dbReference>
<keyword evidence="1 3" id="KW-0436">Ligase</keyword>
<evidence type="ECO:0000256" key="1">
    <source>
        <dbReference type="ARBA" id="ARBA00022598"/>
    </source>
</evidence>
<dbReference type="Proteomes" id="UP000824023">
    <property type="component" value="Unassembled WGS sequence"/>
</dbReference>
<sequence>MIEMTAINSFPLVALEETDSTNRYLTQLCDREHVTEYTTVCADYQTAGKGQRGNTWESERGRNLMFSFVLYPSFLAAPQQFLLSQLIALAVKEELEQQAEDFCIKWPNDIYWKEKKICGLLIENELSASGIGRSIAGIGVNINQEVFRSDAPNPVSLKQITGREHDRGEILAGIMKRVKGYYETLQVAETGVRTAVAADIAGRYGRALFRREGWHLYEDGDGRFEARLLRVERDGRFVLQDRQGRERAYLFKEVAYVL</sequence>